<proteinExistence type="predicted"/>
<name>A0AAU9N731_9ASTR</name>
<protein>
    <submittedName>
        <fullName evidence="1">Uncharacterized protein</fullName>
    </submittedName>
</protein>
<gene>
    <name evidence="1" type="ORF">LVIROSA_LOCUS16929</name>
</gene>
<evidence type="ECO:0000313" key="1">
    <source>
        <dbReference type="EMBL" id="CAH1430125.1"/>
    </source>
</evidence>
<keyword evidence="2" id="KW-1185">Reference proteome</keyword>
<accession>A0AAU9N731</accession>
<comment type="caution">
    <text evidence="1">The sequence shown here is derived from an EMBL/GenBank/DDBJ whole genome shotgun (WGS) entry which is preliminary data.</text>
</comment>
<sequence length="94" mass="10285">MVRVVDWVIESEEYSLGVRRLNAACVATGIEGGKQAVRKQLAVENFDPVDPSAAKQSAQVMHAAIKVFLETDFASYLRLDELDLAGLCQLCLDS</sequence>
<dbReference type="EMBL" id="CAKMRJ010003334">
    <property type="protein sequence ID" value="CAH1430125.1"/>
    <property type="molecule type" value="Genomic_DNA"/>
</dbReference>
<reference evidence="1 2" key="1">
    <citation type="submission" date="2022-01" db="EMBL/GenBank/DDBJ databases">
        <authorList>
            <person name="Xiong W."/>
            <person name="Schranz E."/>
        </authorList>
    </citation>
    <scope>NUCLEOTIDE SEQUENCE [LARGE SCALE GENOMIC DNA]</scope>
</reference>
<evidence type="ECO:0000313" key="2">
    <source>
        <dbReference type="Proteomes" id="UP001157418"/>
    </source>
</evidence>
<dbReference type="Proteomes" id="UP001157418">
    <property type="component" value="Unassembled WGS sequence"/>
</dbReference>
<organism evidence="1 2">
    <name type="scientific">Lactuca virosa</name>
    <dbReference type="NCBI Taxonomy" id="75947"/>
    <lineage>
        <taxon>Eukaryota</taxon>
        <taxon>Viridiplantae</taxon>
        <taxon>Streptophyta</taxon>
        <taxon>Embryophyta</taxon>
        <taxon>Tracheophyta</taxon>
        <taxon>Spermatophyta</taxon>
        <taxon>Magnoliopsida</taxon>
        <taxon>eudicotyledons</taxon>
        <taxon>Gunneridae</taxon>
        <taxon>Pentapetalae</taxon>
        <taxon>asterids</taxon>
        <taxon>campanulids</taxon>
        <taxon>Asterales</taxon>
        <taxon>Asteraceae</taxon>
        <taxon>Cichorioideae</taxon>
        <taxon>Cichorieae</taxon>
        <taxon>Lactucinae</taxon>
        <taxon>Lactuca</taxon>
    </lineage>
</organism>
<dbReference type="AlphaFoldDB" id="A0AAU9N731"/>